<dbReference type="PROSITE" id="PS50052">
    <property type="entry name" value="GUANYLATE_KINASE_2"/>
    <property type="match status" value="1"/>
</dbReference>
<dbReference type="GO" id="GO:0004385">
    <property type="term" value="F:GMP kinase activity"/>
    <property type="evidence" value="ECO:0007669"/>
    <property type="project" value="TreeGrafter"/>
</dbReference>
<evidence type="ECO:0000256" key="3">
    <source>
        <dbReference type="ARBA" id="ARBA00022777"/>
    </source>
</evidence>
<dbReference type="AlphaFoldDB" id="A0A0G0KLZ4"/>
<dbReference type="PANTHER" id="PTHR23117">
    <property type="entry name" value="GUANYLATE KINASE-RELATED"/>
    <property type="match status" value="1"/>
</dbReference>
<reference evidence="5 6" key="1">
    <citation type="journal article" date="2015" name="Nature">
        <title>rRNA introns, odd ribosomes, and small enigmatic genomes across a large radiation of phyla.</title>
        <authorList>
            <person name="Brown C.T."/>
            <person name="Hug L.A."/>
            <person name="Thomas B.C."/>
            <person name="Sharon I."/>
            <person name="Castelle C.J."/>
            <person name="Singh A."/>
            <person name="Wilkins M.J."/>
            <person name="Williams K.H."/>
            <person name="Banfield J.F."/>
        </authorList>
    </citation>
    <scope>NUCLEOTIDE SEQUENCE [LARGE SCALE GENOMIC DNA]</scope>
</reference>
<name>A0A0G0KLZ4_9BACT</name>
<protein>
    <submittedName>
        <fullName evidence="5">Guanylate kinase</fullName>
    </submittedName>
</protein>
<evidence type="ECO:0000313" key="5">
    <source>
        <dbReference type="EMBL" id="KKQ50199.1"/>
    </source>
</evidence>
<keyword evidence="3 5" id="KW-0418">Kinase</keyword>
<dbReference type="InterPro" id="IPR027417">
    <property type="entry name" value="P-loop_NTPase"/>
</dbReference>
<evidence type="ECO:0000313" key="6">
    <source>
        <dbReference type="Proteomes" id="UP000034231"/>
    </source>
</evidence>
<accession>A0A0G0KLZ4</accession>
<dbReference type="Proteomes" id="UP000034231">
    <property type="component" value="Unassembled WGS sequence"/>
</dbReference>
<dbReference type="Gene3D" id="3.40.50.300">
    <property type="entry name" value="P-loop containing nucleotide triphosphate hydrolases"/>
    <property type="match status" value="1"/>
</dbReference>
<feature type="domain" description="Guanylate kinase-like" evidence="4">
    <location>
        <begin position="9"/>
        <end position="200"/>
    </location>
</feature>
<organism evidence="5 6">
    <name type="scientific">Candidatus Shapirobacteria bacterium GW2011_GWE1_38_10</name>
    <dbReference type="NCBI Taxonomy" id="1618488"/>
    <lineage>
        <taxon>Bacteria</taxon>
        <taxon>Candidatus Shapironibacteriota</taxon>
    </lineage>
</organism>
<comment type="caution">
    <text evidence="5">The sequence shown here is derived from an EMBL/GenBank/DDBJ whole genome shotgun (WGS) entry which is preliminary data.</text>
</comment>
<gene>
    <name evidence="5" type="ORF">US68_C0008G0084</name>
</gene>
<dbReference type="SUPFAM" id="SSF52540">
    <property type="entry name" value="P-loop containing nucleoside triphosphate hydrolases"/>
    <property type="match status" value="1"/>
</dbReference>
<dbReference type="SMART" id="SM00072">
    <property type="entry name" value="GuKc"/>
    <property type="match status" value="1"/>
</dbReference>
<dbReference type="EMBL" id="LBTX01000008">
    <property type="protein sequence ID" value="KKQ50199.1"/>
    <property type="molecule type" value="Genomic_DNA"/>
</dbReference>
<keyword evidence="2" id="KW-0808">Transferase</keyword>
<dbReference type="InterPro" id="IPR008145">
    <property type="entry name" value="GK/Ca_channel_bsu"/>
</dbReference>
<evidence type="ECO:0000256" key="1">
    <source>
        <dbReference type="ARBA" id="ARBA00005790"/>
    </source>
</evidence>
<evidence type="ECO:0000256" key="2">
    <source>
        <dbReference type="ARBA" id="ARBA00022679"/>
    </source>
</evidence>
<comment type="similarity">
    <text evidence="1">Belongs to the guanylate kinase family.</text>
</comment>
<dbReference type="GO" id="GO:0005829">
    <property type="term" value="C:cytosol"/>
    <property type="evidence" value="ECO:0007669"/>
    <property type="project" value="TreeGrafter"/>
</dbReference>
<dbReference type="Pfam" id="PF00625">
    <property type="entry name" value="Guanylate_kin"/>
    <property type="match status" value="1"/>
</dbReference>
<dbReference type="InterPro" id="IPR008144">
    <property type="entry name" value="Guanylate_kin-like_dom"/>
</dbReference>
<proteinExistence type="inferred from homology"/>
<sequence>MSGNIENKGLLIVLSGSSGVGKDVIMQRTIERQPSLKRVITYCADRGPRPGEIDGIHYHFISEDKFDEMILNGEFIEFNKTPGIIKGTARGDLEEALSGEKVIWRIDPDRASGVKNYLAQTGAENLVPLTRTIYLGVPTIRELWRRINERKSSESKEKRVKRLRFDWETWNEQRDRFDIMIMNETGKIEETVDQILEFIDKESKTACLPESRNLPFTNN</sequence>
<dbReference type="PANTHER" id="PTHR23117:SF13">
    <property type="entry name" value="GUANYLATE KINASE"/>
    <property type="match status" value="1"/>
</dbReference>
<evidence type="ECO:0000259" key="4">
    <source>
        <dbReference type="PROSITE" id="PS50052"/>
    </source>
</evidence>